<dbReference type="PANTHER" id="PTHR12542">
    <property type="entry name" value="EXOCYST COMPLEX PROTEIN EXO70"/>
    <property type="match status" value="1"/>
</dbReference>
<evidence type="ECO:0000256" key="3">
    <source>
        <dbReference type="RuleBase" id="RU365026"/>
    </source>
</evidence>
<dbReference type="GO" id="GO:0005546">
    <property type="term" value="F:phosphatidylinositol-4,5-bisphosphate binding"/>
    <property type="evidence" value="ECO:0007669"/>
    <property type="project" value="InterPro"/>
</dbReference>
<dbReference type="EMBL" id="PQIB02000012">
    <property type="protein sequence ID" value="RLM80724.1"/>
    <property type="molecule type" value="Genomic_DNA"/>
</dbReference>
<dbReference type="Pfam" id="PF03081">
    <property type="entry name" value="Exo70_C"/>
    <property type="match status" value="1"/>
</dbReference>
<dbReference type="GO" id="GO:0006887">
    <property type="term" value="P:exocytosis"/>
    <property type="evidence" value="ECO:0007669"/>
    <property type="project" value="UniProtKB-KW"/>
</dbReference>
<keyword evidence="7" id="KW-1185">Reference proteome</keyword>
<dbReference type="GO" id="GO:0000145">
    <property type="term" value="C:exocyst"/>
    <property type="evidence" value="ECO:0007669"/>
    <property type="project" value="InterPro"/>
</dbReference>
<keyword evidence="3" id="KW-0268">Exocytosis</keyword>
<feature type="compositionally biased region" description="Low complexity" evidence="4">
    <location>
        <begin position="784"/>
        <end position="812"/>
    </location>
</feature>
<feature type="compositionally biased region" description="Basic residues" evidence="4">
    <location>
        <begin position="770"/>
        <end position="782"/>
    </location>
</feature>
<keyword evidence="3" id="KW-0653">Protein transport</keyword>
<evidence type="ECO:0000313" key="7">
    <source>
        <dbReference type="Proteomes" id="UP000275267"/>
    </source>
</evidence>
<dbReference type="InterPro" id="IPR004140">
    <property type="entry name" value="Exo70"/>
</dbReference>
<comment type="similarity">
    <text evidence="1 3">Belongs to the EXO70 family.</text>
</comment>
<dbReference type="Proteomes" id="UP000275267">
    <property type="component" value="Unassembled WGS sequence"/>
</dbReference>
<reference evidence="7" key="1">
    <citation type="journal article" date="2019" name="Nat. Commun.">
        <title>The genome of broomcorn millet.</title>
        <authorList>
            <person name="Zou C."/>
            <person name="Miki D."/>
            <person name="Li D."/>
            <person name="Tang Q."/>
            <person name="Xiao L."/>
            <person name="Rajput S."/>
            <person name="Deng P."/>
            <person name="Jia W."/>
            <person name="Huang R."/>
            <person name="Zhang M."/>
            <person name="Sun Y."/>
            <person name="Hu J."/>
            <person name="Fu X."/>
            <person name="Schnable P.S."/>
            <person name="Li F."/>
            <person name="Zhang H."/>
            <person name="Feng B."/>
            <person name="Zhu X."/>
            <person name="Liu R."/>
            <person name="Schnable J.C."/>
            <person name="Zhu J.-K."/>
            <person name="Zhang H."/>
        </authorList>
    </citation>
    <scope>NUCLEOTIDE SEQUENCE [LARGE SCALE GENOMIC DNA]</scope>
</reference>
<sequence length="822" mass="90507">MDQEEEDRVAASLAAARRTLRAGVEKSRALGHALARAGPRLEEIQVALPALEAAVRPIRAPRGELAAAGPHIDRAVGPAAAVLKVFDAVHGLEPPLLAPGGARGEDLPGYLAVLAQLEEARRFLAGNCGLAAQWLADIVEYLGDRDLADPRFLADLGVTLDGLRAPDGGLDGGLLAAALDILEAEFRRLLADHSAPLAMPKPGAAAVPARVPAAAVHKLSLILDRLVANGRQDFCVAAYIDARGSVVSASLGALGLDYLRDPAQDAQALGPALEMWGRHLEFVVRRLLESERQLCAKVFGQHKDAASACFAEVAAQAGVLDFLRFGRAVADAKKDPIKLQRLLEVFDSLNKLRLDFNRLFGGKACAEIQSQTRDLVKLLIDGAVEIFEELIVQVELQRHMPPPSDGGVSRLVTFVVEYCSRLLGDQYRLVLGQVLTIHRSWRKEVFNDRMLVDAVLNIVKALEANFDVWSKAYDNAMLSYLFMMNTHWHFFRHLKATKLGEILGDVWLREHEQYKEYYLSMFIRESWGALSPLLNREGLILFSKGRATARDLVKQRLKTFNSSFDEMYCRQSSWIIPDKDLREKTCNLVVQTIVPTYRSYLQNYGPLVEQEGNTGRYVRFTVDGMEKMLSALYMPRPRSEIASVEEPKDWIQYYAVTAEFPKDPRILTRHAILDLDLEQSESDCRYGCPCLHSACPCSRNCATQSPTYNKNIKLRFELHVKRDARRRGLTSRGATAWATVTTSGSGSAGAGAGLLLPHPLRGWRSSSCSRQRRQAARRRPRVGPRPARGATIPAGEAEGEGAAARPAAPAAELHGPGHPLRG</sequence>
<dbReference type="AlphaFoldDB" id="A0A3L6QJF9"/>
<evidence type="ECO:0000259" key="5">
    <source>
        <dbReference type="Pfam" id="PF03081"/>
    </source>
</evidence>
<dbReference type="PANTHER" id="PTHR12542:SF23">
    <property type="entry name" value="EXOCYST SUBUNIT EXO70 FAMILY PROTEIN"/>
    <property type="match status" value="1"/>
</dbReference>
<accession>A0A3L6QJF9</accession>
<protein>
    <recommendedName>
        <fullName evidence="3">Exocyst subunit Exo70 family protein</fullName>
    </recommendedName>
</protein>
<dbReference type="InterPro" id="IPR046364">
    <property type="entry name" value="Exo70_C"/>
</dbReference>
<dbReference type="Gene3D" id="1.20.1280.170">
    <property type="entry name" value="Exocyst complex component Exo70"/>
    <property type="match status" value="1"/>
</dbReference>
<name>A0A3L6QJF9_PANMI</name>
<evidence type="ECO:0000256" key="4">
    <source>
        <dbReference type="SAM" id="MobiDB-lite"/>
    </source>
</evidence>
<gene>
    <name evidence="6" type="ORF">C2845_PM12G02990</name>
</gene>
<comment type="caution">
    <text evidence="6">The sequence shown here is derived from an EMBL/GenBank/DDBJ whole genome shotgun (WGS) entry which is preliminary data.</text>
</comment>
<evidence type="ECO:0000256" key="2">
    <source>
        <dbReference type="ARBA" id="ARBA00022448"/>
    </source>
</evidence>
<evidence type="ECO:0000256" key="1">
    <source>
        <dbReference type="ARBA" id="ARBA00006756"/>
    </source>
</evidence>
<evidence type="ECO:0000313" key="6">
    <source>
        <dbReference type="EMBL" id="RLM80724.1"/>
    </source>
</evidence>
<organism evidence="6 7">
    <name type="scientific">Panicum miliaceum</name>
    <name type="common">Proso millet</name>
    <name type="synonym">Broomcorn millet</name>
    <dbReference type="NCBI Taxonomy" id="4540"/>
    <lineage>
        <taxon>Eukaryota</taxon>
        <taxon>Viridiplantae</taxon>
        <taxon>Streptophyta</taxon>
        <taxon>Embryophyta</taxon>
        <taxon>Tracheophyta</taxon>
        <taxon>Spermatophyta</taxon>
        <taxon>Magnoliopsida</taxon>
        <taxon>Liliopsida</taxon>
        <taxon>Poales</taxon>
        <taxon>Poaceae</taxon>
        <taxon>PACMAD clade</taxon>
        <taxon>Panicoideae</taxon>
        <taxon>Panicodae</taxon>
        <taxon>Paniceae</taxon>
        <taxon>Panicinae</taxon>
        <taxon>Panicum</taxon>
        <taxon>Panicum sect. Panicum</taxon>
    </lineage>
</organism>
<proteinExistence type="inferred from homology"/>
<dbReference type="SUPFAM" id="SSF74788">
    <property type="entry name" value="Cullin repeat-like"/>
    <property type="match status" value="1"/>
</dbReference>
<comment type="function">
    <text evidence="3">Component of the exocyst complex.</text>
</comment>
<dbReference type="STRING" id="4540.A0A3L6QJF9"/>
<dbReference type="InterPro" id="IPR016159">
    <property type="entry name" value="Cullin_repeat-like_dom_sf"/>
</dbReference>
<keyword evidence="2 3" id="KW-0813">Transport</keyword>
<dbReference type="GO" id="GO:0015031">
    <property type="term" value="P:protein transport"/>
    <property type="evidence" value="ECO:0007669"/>
    <property type="project" value="UniProtKB-KW"/>
</dbReference>
<dbReference type="OrthoDB" id="1922221at2759"/>
<feature type="region of interest" description="Disordered" evidence="4">
    <location>
        <begin position="763"/>
        <end position="822"/>
    </location>
</feature>
<feature type="domain" description="Exocyst complex subunit Exo70 C-terminal" evidence="5">
    <location>
        <begin position="275"/>
        <end position="630"/>
    </location>
</feature>